<dbReference type="Proteomes" id="UP000217790">
    <property type="component" value="Unassembled WGS sequence"/>
</dbReference>
<keyword evidence="1" id="KW-0472">Membrane</keyword>
<sequence>MNHVPRHASVPEAYILALLLDPYFSVHFIAAYSCSRRQFNSMGAFFEACLPCRLQYVGADSHGFKHVHQYVILLLRTLIAVGYVMYFSQEWYNDPSLYASTTYSTRFLRCQQLETPTIRNITRISKINYDVRMRMIPRIYRDRPPRNDPFSKFYRPVLIGTEAGDISSYAPQLCCGVLVTAFDGALRHCRKAVSGPPSSIMRSDGYKDEEVFRQSPGMPHHILSKTTTKSAHFANLPNVTYMYDSAHILSQTATYSSQRLFQRLSTSQQQQSYITFHDGFTYLRILSDLVIALYMAVRTRAGGKDVKKTFGKWVQNVGEEESKKGVRRVDFLLGFTKFVGIESMDEPGVWKFCLLPLS</sequence>
<name>A0A2H3CUW7_ARMGA</name>
<evidence type="ECO:0000313" key="3">
    <source>
        <dbReference type="Proteomes" id="UP000217790"/>
    </source>
</evidence>
<organism evidence="2 3">
    <name type="scientific">Armillaria gallica</name>
    <name type="common">Bulbous honey fungus</name>
    <name type="synonym">Armillaria bulbosa</name>
    <dbReference type="NCBI Taxonomy" id="47427"/>
    <lineage>
        <taxon>Eukaryota</taxon>
        <taxon>Fungi</taxon>
        <taxon>Dikarya</taxon>
        <taxon>Basidiomycota</taxon>
        <taxon>Agaricomycotina</taxon>
        <taxon>Agaricomycetes</taxon>
        <taxon>Agaricomycetidae</taxon>
        <taxon>Agaricales</taxon>
        <taxon>Marasmiineae</taxon>
        <taxon>Physalacriaceae</taxon>
        <taxon>Armillaria</taxon>
    </lineage>
</organism>
<dbReference type="InParanoid" id="A0A2H3CUW7"/>
<gene>
    <name evidence="2" type="ORF">ARMGADRAFT_1067987</name>
</gene>
<dbReference type="OrthoDB" id="2783256at2759"/>
<evidence type="ECO:0000256" key="1">
    <source>
        <dbReference type="SAM" id="Phobius"/>
    </source>
</evidence>
<feature type="transmembrane region" description="Helical" evidence="1">
    <location>
        <begin position="13"/>
        <end position="32"/>
    </location>
</feature>
<protein>
    <submittedName>
        <fullName evidence="2">Uncharacterized protein</fullName>
    </submittedName>
</protein>
<keyword evidence="1" id="KW-1133">Transmembrane helix</keyword>
<accession>A0A2H3CUW7</accession>
<evidence type="ECO:0000313" key="2">
    <source>
        <dbReference type="EMBL" id="PBK82982.1"/>
    </source>
</evidence>
<keyword evidence="1" id="KW-0812">Transmembrane</keyword>
<keyword evidence="3" id="KW-1185">Reference proteome</keyword>
<dbReference type="PROSITE" id="PS51257">
    <property type="entry name" value="PROKAR_LIPOPROTEIN"/>
    <property type="match status" value="1"/>
</dbReference>
<proteinExistence type="predicted"/>
<reference evidence="3" key="1">
    <citation type="journal article" date="2017" name="Nat. Ecol. Evol.">
        <title>Genome expansion and lineage-specific genetic innovations in the forest pathogenic fungi Armillaria.</title>
        <authorList>
            <person name="Sipos G."/>
            <person name="Prasanna A.N."/>
            <person name="Walter M.C."/>
            <person name="O'Connor E."/>
            <person name="Balint B."/>
            <person name="Krizsan K."/>
            <person name="Kiss B."/>
            <person name="Hess J."/>
            <person name="Varga T."/>
            <person name="Slot J."/>
            <person name="Riley R."/>
            <person name="Boka B."/>
            <person name="Rigling D."/>
            <person name="Barry K."/>
            <person name="Lee J."/>
            <person name="Mihaltcheva S."/>
            <person name="LaButti K."/>
            <person name="Lipzen A."/>
            <person name="Waldron R."/>
            <person name="Moloney N.M."/>
            <person name="Sperisen C."/>
            <person name="Kredics L."/>
            <person name="Vagvoelgyi C."/>
            <person name="Patrignani A."/>
            <person name="Fitzpatrick D."/>
            <person name="Nagy I."/>
            <person name="Doyle S."/>
            <person name="Anderson J.B."/>
            <person name="Grigoriev I.V."/>
            <person name="Gueldener U."/>
            <person name="Muensterkoetter M."/>
            <person name="Nagy L.G."/>
        </authorList>
    </citation>
    <scope>NUCLEOTIDE SEQUENCE [LARGE SCALE GENOMIC DNA]</scope>
    <source>
        <strain evidence="3">Ar21-2</strain>
    </source>
</reference>
<feature type="transmembrane region" description="Helical" evidence="1">
    <location>
        <begin position="70"/>
        <end position="88"/>
    </location>
</feature>
<dbReference type="EMBL" id="KZ293711">
    <property type="protein sequence ID" value="PBK82982.1"/>
    <property type="molecule type" value="Genomic_DNA"/>
</dbReference>
<dbReference type="AlphaFoldDB" id="A0A2H3CUW7"/>